<protein>
    <submittedName>
        <fullName evidence="1">Uncharacterized protein</fullName>
    </submittedName>
</protein>
<dbReference type="Proteomes" id="UP000266152">
    <property type="component" value="Unassembled WGS sequence"/>
</dbReference>
<gene>
    <name evidence="1" type="ORF">FSPOR_583</name>
</gene>
<comment type="caution">
    <text evidence="1">The sequence shown here is derived from an EMBL/GenBank/DDBJ whole genome shotgun (WGS) entry which is preliminary data.</text>
</comment>
<dbReference type="EMBL" id="PXOF01000013">
    <property type="protein sequence ID" value="RGP75785.1"/>
    <property type="molecule type" value="Genomic_DNA"/>
</dbReference>
<organism evidence="1 2">
    <name type="scientific">Fusarium sporotrichioides</name>
    <dbReference type="NCBI Taxonomy" id="5514"/>
    <lineage>
        <taxon>Eukaryota</taxon>
        <taxon>Fungi</taxon>
        <taxon>Dikarya</taxon>
        <taxon>Ascomycota</taxon>
        <taxon>Pezizomycotina</taxon>
        <taxon>Sordariomycetes</taxon>
        <taxon>Hypocreomycetidae</taxon>
        <taxon>Hypocreales</taxon>
        <taxon>Nectriaceae</taxon>
        <taxon>Fusarium</taxon>
    </lineage>
</organism>
<keyword evidence="2" id="KW-1185">Reference proteome</keyword>
<reference evidence="1 2" key="1">
    <citation type="journal article" date="2018" name="PLoS Pathog.">
        <title>Evolution of structural diversity of trichothecenes, a family of toxins produced by plant pathogenic and entomopathogenic fungi.</title>
        <authorList>
            <person name="Proctor R.H."/>
            <person name="McCormick S.P."/>
            <person name="Kim H.S."/>
            <person name="Cardoza R.E."/>
            <person name="Stanley A.M."/>
            <person name="Lindo L."/>
            <person name="Kelly A."/>
            <person name="Brown D.W."/>
            <person name="Lee T."/>
            <person name="Vaughan M.M."/>
            <person name="Alexander N.J."/>
            <person name="Busman M."/>
            <person name="Gutierrez S."/>
        </authorList>
    </citation>
    <scope>NUCLEOTIDE SEQUENCE [LARGE SCALE GENOMIC DNA]</scope>
    <source>
        <strain evidence="1 2">NRRL 3299</strain>
    </source>
</reference>
<sequence length="106" mass="11876">MRFETHGARYDRAKATKENLALVVLNILKLAGTIKNIVTIIQVCLESNTQPVPVSSRYAAPLEDIKLLEVAHIFSRVESRILDAAAQVLQNNTQGEDQRESDERQC</sequence>
<evidence type="ECO:0000313" key="1">
    <source>
        <dbReference type="EMBL" id="RGP75785.1"/>
    </source>
</evidence>
<dbReference type="AlphaFoldDB" id="A0A395SV39"/>
<accession>A0A395SV39</accession>
<name>A0A395SV39_FUSSP</name>
<proteinExistence type="predicted"/>
<evidence type="ECO:0000313" key="2">
    <source>
        <dbReference type="Proteomes" id="UP000266152"/>
    </source>
</evidence>